<dbReference type="Pfam" id="PF20283">
    <property type="entry name" value="CTD7"/>
    <property type="match status" value="1"/>
</dbReference>
<organism evidence="2 3">
    <name type="scientific">Flavobacterium arundinis</name>
    <dbReference type="NCBI Taxonomy" id="3139143"/>
    <lineage>
        <taxon>Bacteria</taxon>
        <taxon>Pseudomonadati</taxon>
        <taxon>Bacteroidota</taxon>
        <taxon>Flavobacteriia</taxon>
        <taxon>Flavobacteriales</taxon>
        <taxon>Flavobacteriaceae</taxon>
        <taxon>Flavobacterium</taxon>
    </lineage>
</organism>
<sequence>MSDTAKGPASGYIFQFEKALLELSRLENSESISIEYVDDIAKLSSDGTVILTMQAKHSISSSGSPFSSTSKDLWRTLEIWILKLKDGSLNNKTQFVCTTNRKIISTSILLEFEKNKENLKEIIDKIQKLHDAQTVKLKTAKKGSSIKLILKLIDFCLKHPKELEVIIKNLKIKDHEEVKQKFLNEIHLDNGNSLEVQRDLFYEAMCGWLFIKSKEFWKNKKEAIFSKNDFNYKYNMLRDNHTITKAIFRTKGEVESENPIDFTIARDDLYIRQIDDIDRNDEDKEFIIKQAINDFILFEVELTNIIMNSSGLTQADFEEFEMKCEQKWFEIRRKIVLHNLNRYTVEQLNDFGIEIFNEVMYNLKLQFQENFGFNDNNKYIQNGCFLKLSNLPKLGWHPEWQKKYKTL</sequence>
<reference evidence="2 3" key="1">
    <citation type="submission" date="2024-04" db="EMBL/GenBank/DDBJ databases">
        <title>Flavobacterium sp. DGU11 16S ribosomal RNA gene Genome sequencing and assembly.</title>
        <authorList>
            <person name="Park S."/>
        </authorList>
    </citation>
    <scope>NUCLEOTIDE SEQUENCE [LARGE SCALE GENOMIC DNA]</scope>
    <source>
        <strain evidence="2 3">DGU11</strain>
    </source>
</reference>
<name>A0ABU9HSW4_9FLAO</name>
<feature type="domain" description="ABC-three component systems C-terminal" evidence="1">
    <location>
        <begin position="284"/>
        <end position="402"/>
    </location>
</feature>
<dbReference type="Proteomes" id="UP001464555">
    <property type="component" value="Unassembled WGS sequence"/>
</dbReference>
<protein>
    <submittedName>
        <fullName evidence="2">ABC-three component system protein</fullName>
    </submittedName>
</protein>
<dbReference type="InterPro" id="IPR046913">
    <property type="entry name" value="ABC-3C_CTD7"/>
</dbReference>
<comment type="caution">
    <text evidence="2">The sequence shown here is derived from an EMBL/GenBank/DDBJ whole genome shotgun (WGS) entry which is preliminary data.</text>
</comment>
<evidence type="ECO:0000313" key="3">
    <source>
        <dbReference type="Proteomes" id="UP001464555"/>
    </source>
</evidence>
<proteinExistence type="predicted"/>
<accession>A0ABU9HSW4</accession>
<evidence type="ECO:0000313" key="2">
    <source>
        <dbReference type="EMBL" id="MEL1243253.1"/>
    </source>
</evidence>
<dbReference type="EMBL" id="JBBYHR010000002">
    <property type="protein sequence ID" value="MEL1243253.1"/>
    <property type="molecule type" value="Genomic_DNA"/>
</dbReference>
<evidence type="ECO:0000259" key="1">
    <source>
        <dbReference type="Pfam" id="PF20283"/>
    </source>
</evidence>
<keyword evidence="3" id="KW-1185">Reference proteome</keyword>
<gene>
    <name evidence="2" type="ORF">AAEO56_03170</name>
</gene>
<dbReference type="RefSeq" id="WP_341695578.1">
    <property type="nucleotide sequence ID" value="NZ_JBBYHR010000002.1"/>
</dbReference>